<evidence type="ECO:0000256" key="1">
    <source>
        <dbReference type="SAM" id="MobiDB-lite"/>
    </source>
</evidence>
<name>A0AAV5W2G8_9BILA</name>
<keyword evidence="3" id="KW-1185">Reference proteome</keyword>
<comment type="caution">
    <text evidence="2">The sequence shown here is derived from an EMBL/GenBank/DDBJ whole genome shotgun (WGS) entry which is preliminary data.</text>
</comment>
<dbReference type="Proteomes" id="UP001432322">
    <property type="component" value="Unassembled WGS sequence"/>
</dbReference>
<accession>A0AAV5W2G8</accession>
<sequence>GNDGRSAVSPQRARCASRRRHPVGHDEPHRDRRTHRHPGTPPDLLRFQEGCPRAPRVRRSTRQLCPRGGGVPGAVWSARCSHLTERRHHGLLGEYHIPYPIQYPDLVPNRGSLVPNYGILVLNISLLQIRDDDDLCVRYQESPLPHILRRQLAGDADVPGLPLVHRPGHAAAHGCASLHVGTQQGQKSRSCYRDADYCRLDRAESVVLHGLRDLQQE</sequence>
<feature type="non-terminal residue" evidence="2">
    <location>
        <position position="1"/>
    </location>
</feature>
<protein>
    <submittedName>
        <fullName evidence="2">Uncharacterized protein</fullName>
    </submittedName>
</protein>
<proteinExistence type="predicted"/>
<gene>
    <name evidence="2" type="ORF">PFISCL1PPCAC_17070</name>
</gene>
<evidence type="ECO:0000313" key="2">
    <source>
        <dbReference type="EMBL" id="GMT25773.1"/>
    </source>
</evidence>
<organism evidence="2 3">
    <name type="scientific">Pristionchus fissidentatus</name>
    <dbReference type="NCBI Taxonomy" id="1538716"/>
    <lineage>
        <taxon>Eukaryota</taxon>
        <taxon>Metazoa</taxon>
        <taxon>Ecdysozoa</taxon>
        <taxon>Nematoda</taxon>
        <taxon>Chromadorea</taxon>
        <taxon>Rhabditida</taxon>
        <taxon>Rhabditina</taxon>
        <taxon>Diplogasteromorpha</taxon>
        <taxon>Diplogasteroidea</taxon>
        <taxon>Neodiplogasteridae</taxon>
        <taxon>Pristionchus</taxon>
    </lineage>
</organism>
<dbReference type="AlphaFoldDB" id="A0AAV5W2G8"/>
<reference evidence="2" key="1">
    <citation type="submission" date="2023-10" db="EMBL/GenBank/DDBJ databases">
        <title>Genome assembly of Pristionchus species.</title>
        <authorList>
            <person name="Yoshida K."/>
            <person name="Sommer R.J."/>
        </authorList>
    </citation>
    <scope>NUCLEOTIDE SEQUENCE</scope>
    <source>
        <strain evidence="2">RS5133</strain>
    </source>
</reference>
<dbReference type="EMBL" id="BTSY01000004">
    <property type="protein sequence ID" value="GMT25773.1"/>
    <property type="molecule type" value="Genomic_DNA"/>
</dbReference>
<evidence type="ECO:0000313" key="3">
    <source>
        <dbReference type="Proteomes" id="UP001432322"/>
    </source>
</evidence>
<feature type="region of interest" description="Disordered" evidence="1">
    <location>
        <begin position="1"/>
        <end position="45"/>
    </location>
</feature>